<accession>B5AAW3</accession>
<feature type="chain" id="PRO_5002829276" evidence="2">
    <location>
        <begin position="22"/>
        <end position="152"/>
    </location>
</feature>
<sequence>MMRRTLCFTLLFLACLPAAEATSCRAGTAAQVGRETGYNRAKAAAEAWSQRQNNVSASLGDCLGNISTTITAPTFPNLADMMNQIGQKICKAARDKINDYVPSTIDPWGDLPSSANLSSYSSYVPAPQSQSVTSAPISSATSGGSSSFISLN</sequence>
<dbReference type="AlphaFoldDB" id="B5AAW3"/>
<evidence type="ECO:0000313" key="3">
    <source>
        <dbReference type="EMBL" id="ACF49390.1"/>
    </source>
</evidence>
<dbReference type="RefSeq" id="WP_049688154.1">
    <property type="nucleotide sequence ID" value="NZ_CCYO01000001.1"/>
</dbReference>
<dbReference type="EMBL" id="EU828793">
    <property type="protein sequence ID" value="ACF49390.1"/>
    <property type="molecule type" value="Genomic_DNA"/>
</dbReference>
<evidence type="ECO:0000256" key="2">
    <source>
        <dbReference type="SAM" id="SignalP"/>
    </source>
</evidence>
<proteinExistence type="predicted"/>
<keyword evidence="2" id="KW-0732">Signal</keyword>
<gene>
    <name evidence="3" type="primary">traL</name>
</gene>
<dbReference type="GeneID" id="66881335"/>
<evidence type="ECO:0000256" key="1">
    <source>
        <dbReference type="SAM" id="MobiDB-lite"/>
    </source>
</evidence>
<name>B5AAW3_YERRU</name>
<reference evidence="3" key="1">
    <citation type="journal article" date="2009" name="Appl. Environ. Microbiol.">
        <title>A chromosomally located traHIJKCLMN operon encoding a putative type IV secretion system is involved in the virulence of Yersinia ruckeri.</title>
        <authorList>
            <person name="Mendez J."/>
            <person name="Fernandez L."/>
            <person name="Menendez A."/>
            <person name="Reimundo P."/>
            <person name="Perez-Pascual D."/>
            <person name="Navais R."/>
            <person name="Guijarro J.A."/>
        </authorList>
    </citation>
    <scope>NUCLEOTIDE SEQUENCE</scope>
    <source>
        <strain evidence="3">150</strain>
    </source>
</reference>
<feature type="compositionally biased region" description="Low complexity" evidence="1">
    <location>
        <begin position="133"/>
        <end position="152"/>
    </location>
</feature>
<feature type="region of interest" description="Disordered" evidence="1">
    <location>
        <begin position="130"/>
        <end position="152"/>
    </location>
</feature>
<protein>
    <submittedName>
        <fullName evidence="3">TraL</fullName>
    </submittedName>
</protein>
<dbReference type="PROSITE" id="PS51257">
    <property type="entry name" value="PROKAR_LIPOPROTEIN"/>
    <property type="match status" value="1"/>
</dbReference>
<organism evidence="3">
    <name type="scientific">Yersinia ruckeri</name>
    <dbReference type="NCBI Taxonomy" id="29486"/>
    <lineage>
        <taxon>Bacteria</taxon>
        <taxon>Pseudomonadati</taxon>
        <taxon>Pseudomonadota</taxon>
        <taxon>Gammaproteobacteria</taxon>
        <taxon>Enterobacterales</taxon>
        <taxon>Yersiniaceae</taxon>
        <taxon>Yersinia</taxon>
    </lineage>
</organism>
<feature type="signal peptide" evidence="2">
    <location>
        <begin position="1"/>
        <end position="21"/>
    </location>
</feature>